<dbReference type="GO" id="GO:0008199">
    <property type="term" value="F:ferric iron binding"/>
    <property type="evidence" value="ECO:0007669"/>
    <property type="project" value="InterPro"/>
</dbReference>
<dbReference type="RefSeq" id="XP_040671214.1">
    <property type="nucleotide sequence ID" value="XM_040813173.1"/>
</dbReference>
<dbReference type="Gene3D" id="2.60.130.10">
    <property type="entry name" value="Aromatic compound dioxygenase"/>
    <property type="match status" value="1"/>
</dbReference>
<protein>
    <recommendedName>
        <fullName evidence="3">Intradiol ring-cleavage dioxygenases domain-containing protein</fullName>
    </recommendedName>
</protein>
<dbReference type="PANTHER" id="PTHR34315:SF9">
    <property type="entry name" value="INTRADIOL RING-CLEAVAGE DIOXYGENASES DOMAIN-CONTAINING PROTEIN-RELATED"/>
    <property type="match status" value="1"/>
</dbReference>
<name>A0A1L9PVI7_ASPVE</name>
<dbReference type="Proteomes" id="UP000184073">
    <property type="component" value="Unassembled WGS sequence"/>
</dbReference>
<dbReference type="CDD" id="cd03457">
    <property type="entry name" value="intradiol_dioxygenase_like"/>
    <property type="match status" value="1"/>
</dbReference>
<feature type="signal peptide" evidence="2">
    <location>
        <begin position="1"/>
        <end position="20"/>
    </location>
</feature>
<dbReference type="EMBL" id="KV878133">
    <property type="protein sequence ID" value="OJJ05452.1"/>
    <property type="molecule type" value="Genomic_DNA"/>
</dbReference>
<feature type="region of interest" description="Disordered" evidence="1">
    <location>
        <begin position="344"/>
        <end position="364"/>
    </location>
</feature>
<evidence type="ECO:0000259" key="3">
    <source>
        <dbReference type="Pfam" id="PF00775"/>
    </source>
</evidence>
<dbReference type="OrthoDB" id="121380at2759"/>
<dbReference type="PANTHER" id="PTHR34315">
    <property type="match status" value="1"/>
</dbReference>
<accession>A0A1L9PVI7</accession>
<sequence length="364" mass="39201">MHLLQICKLALVATAGFALAHPGAHEPSSFTDLGKRNFLRSARSTLDQCADKLEARGVKARAEARRAALIEKYRKRTISIEPRDTDKVLNTSHHSDLHVTPNTPADDLFDADPVCILAPEGEIGPFWVKGELIRYDISDEEDGVPIYLDGQFIDINTCEPIKDLYWDVWNCNSTGVYSGVQSGMNGDSDDDSNLDKTFLRGIQKTNSEGVAGFKSVFPGHYGGRTTHIHVVAHLNATVLPNNTLTGGYVPHIGQLFFDQDLIDQIEATSPYNTNTVEMTSNADDHVVIVETEDSDSDPFFQYALLGDSVEDGLFAWVTLGVDVSANHDSSVSYAATLTSSGGVVNENAGGGGGPMPSGSGSPPS</sequence>
<dbReference type="InterPro" id="IPR015889">
    <property type="entry name" value="Intradiol_dOase_core"/>
</dbReference>
<proteinExistence type="predicted"/>
<dbReference type="GeneID" id="63728684"/>
<evidence type="ECO:0000313" key="5">
    <source>
        <dbReference type="Proteomes" id="UP000184073"/>
    </source>
</evidence>
<evidence type="ECO:0000313" key="4">
    <source>
        <dbReference type="EMBL" id="OJJ05452.1"/>
    </source>
</evidence>
<organism evidence="4 5">
    <name type="scientific">Aspergillus versicolor CBS 583.65</name>
    <dbReference type="NCBI Taxonomy" id="1036611"/>
    <lineage>
        <taxon>Eukaryota</taxon>
        <taxon>Fungi</taxon>
        <taxon>Dikarya</taxon>
        <taxon>Ascomycota</taxon>
        <taxon>Pezizomycotina</taxon>
        <taxon>Eurotiomycetes</taxon>
        <taxon>Eurotiomycetidae</taxon>
        <taxon>Eurotiales</taxon>
        <taxon>Aspergillaceae</taxon>
        <taxon>Aspergillus</taxon>
        <taxon>Aspergillus subgen. Nidulantes</taxon>
    </lineage>
</organism>
<evidence type="ECO:0000256" key="1">
    <source>
        <dbReference type="SAM" id="MobiDB-lite"/>
    </source>
</evidence>
<feature type="domain" description="Intradiol ring-cleavage dioxygenases" evidence="3">
    <location>
        <begin position="133"/>
        <end position="225"/>
    </location>
</feature>
<evidence type="ECO:0000256" key="2">
    <source>
        <dbReference type="SAM" id="SignalP"/>
    </source>
</evidence>
<dbReference type="AlphaFoldDB" id="A0A1L9PVI7"/>
<dbReference type="VEuPathDB" id="FungiDB:ASPVEDRAFT_44954"/>
<dbReference type="InterPro" id="IPR000627">
    <property type="entry name" value="Intradiol_dOase_C"/>
</dbReference>
<gene>
    <name evidence="4" type="ORF">ASPVEDRAFT_44954</name>
</gene>
<dbReference type="SUPFAM" id="SSF49482">
    <property type="entry name" value="Aromatic compound dioxygenase"/>
    <property type="match status" value="1"/>
</dbReference>
<keyword evidence="5" id="KW-1185">Reference proteome</keyword>
<dbReference type="STRING" id="1036611.A0A1L9PVI7"/>
<feature type="chain" id="PRO_5012092354" description="Intradiol ring-cleavage dioxygenases domain-containing protein" evidence="2">
    <location>
        <begin position="21"/>
        <end position="364"/>
    </location>
</feature>
<reference evidence="5" key="1">
    <citation type="journal article" date="2017" name="Genome Biol.">
        <title>Comparative genomics reveals high biological diversity and specific adaptations in the industrially and medically important fungal genus Aspergillus.</title>
        <authorList>
            <person name="de Vries R.P."/>
            <person name="Riley R."/>
            <person name="Wiebenga A."/>
            <person name="Aguilar-Osorio G."/>
            <person name="Amillis S."/>
            <person name="Uchima C.A."/>
            <person name="Anderluh G."/>
            <person name="Asadollahi M."/>
            <person name="Askin M."/>
            <person name="Barry K."/>
            <person name="Battaglia E."/>
            <person name="Bayram O."/>
            <person name="Benocci T."/>
            <person name="Braus-Stromeyer S.A."/>
            <person name="Caldana C."/>
            <person name="Canovas D."/>
            <person name="Cerqueira G.C."/>
            <person name="Chen F."/>
            <person name="Chen W."/>
            <person name="Choi C."/>
            <person name="Clum A."/>
            <person name="Dos Santos R.A."/>
            <person name="Damasio A.R."/>
            <person name="Diallinas G."/>
            <person name="Emri T."/>
            <person name="Fekete E."/>
            <person name="Flipphi M."/>
            <person name="Freyberg S."/>
            <person name="Gallo A."/>
            <person name="Gournas C."/>
            <person name="Habgood R."/>
            <person name="Hainaut M."/>
            <person name="Harispe M.L."/>
            <person name="Henrissat B."/>
            <person name="Hilden K.S."/>
            <person name="Hope R."/>
            <person name="Hossain A."/>
            <person name="Karabika E."/>
            <person name="Karaffa L."/>
            <person name="Karanyi Z."/>
            <person name="Krasevec N."/>
            <person name="Kuo A."/>
            <person name="Kusch H."/>
            <person name="LaButti K."/>
            <person name="Lagendijk E.L."/>
            <person name="Lapidus A."/>
            <person name="Levasseur A."/>
            <person name="Lindquist E."/>
            <person name="Lipzen A."/>
            <person name="Logrieco A.F."/>
            <person name="MacCabe A."/>
            <person name="Maekelae M.R."/>
            <person name="Malavazi I."/>
            <person name="Melin P."/>
            <person name="Meyer V."/>
            <person name="Mielnichuk N."/>
            <person name="Miskei M."/>
            <person name="Molnar A.P."/>
            <person name="Mule G."/>
            <person name="Ngan C.Y."/>
            <person name="Orejas M."/>
            <person name="Orosz E."/>
            <person name="Ouedraogo J.P."/>
            <person name="Overkamp K.M."/>
            <person name="Park H.-S."/>
            <person name="Perrone G."/>
            <person name="Piumi F."/>
            <person name="Punt P.J."/>
            <person name="Ram A.F."/>
            <person name="Ramon A."/>
            <person name="Rauscher S."/>
            <person name="Record E."/>
            <person name="Riano-Pachon D.M."/>
            <person name="Robert V."/>
            <person name="Roehrig J."/>
            <person name="Ruller R."/>
            <person name="Salamov A."/>
            <person name="Salih N.S."/>
            <person name="Samson R.A."/>
            <person name="Sandor E."/>
            <person name="Sanguinetti M."/>
            <person name="Schuetze T."/>
            <person name="Sepcic K."/>
            <person name="Shelest E."/>
            <person name="Sherlock G."/>
            <person name="Sophianopoulou V."/>
            <person name="Squina F.M."/>
            <person name="Sun H."/>
            <person name="Susca A."/>
            <person name="Todd R.B."/>
            <person name="Tsang A."/>
            <person name="Unkles S.E."/>
            <person name="van de Wiele N."/>
            <person name="van Rossen-Uffink D."/>
            <person name="Oliveira J.V."/>
            <person name="Vesth T.C."/>
            <person name="Visser J."/>
            <person name="Yu J.-H."/>
            <person name="Zhou M."/>
            <person name="Andersen M.R."/>
            <person name="Archer D.B."/>
            <person name="Baker S.E."/>
            <person name="Benoit I."/>
            <person name="Brakhage A.A."/>
            <person name="Braus G.H."/>
            <person name="Fischer R."/>
            <person name="Frisvad J.C."/>
            <person name="Goldman G.H."/>
            <person name="Houbraken J."/>
            <person name="Oakley B."/>
            <person name="Pocsi I."/>
            <person name="Scazzocchio C."/>
            <person name="Seiboth B."/>
            <person name="vanKuyk P.A."/>
            <person name="Wortman J."/>
            <person name="Dyer P.S."/>
            <person name="Grigoriev I.V."/>
        </authorList>
    </citation>
    <scope>NUCLEOTIDE SEQUENCE [LARGE SCALE GENOMIC DNA]</scope>
    <source>
        <strain evidence="5">CBS 583.65</strain>
    </source>
</reference>
<keyword evidence="2" id="KW-0732">Signal</keyword>
<dbReference type="Pfam" id="PF00775">
    <property type="entry name" value="Dioxygenase_C"/>
    <property type="match status" value="1"/>
</dbReference>
<dbReference type="GO" id="GO:0016702">
    <property type="term" value="F:oxidoreductase activity, acting on single donors with incorporation of molecular oxygen, incorporation of two atoms of oxygen"/>
    <property type="evidence" value="ECO:0007669"/>
    <property type="project" value="InterPro"/>
</dbReference>